<comment type="similarity">
    <text evidence="2">Belongs to the zinc-containing alcohol dehydrogenase family.</text>
</comment>
<feature type="domain" description="Alcohol dehydrogenase-like N-terminal" evidence="7">
    <location>
        <begin position="26"/>
        <end position="137"/>
    </location>
</feature>
<dbReference type="InterPro" id="IPR011032">
    <property type="entry name" value="GroES-like_sf"/>
</dbReference>
<keyword evidence="5" id="KW-0560">Oxidoreductase</keyword>
<reference evidence="9 10" key="1">
    <citation type="submission" date="2024-05" db="EMBL/GenBank/DDBJ databases">
        <authorList>
            <person name="Zhao H."/>
            <person name="Xu Y."/>
            <person name="Lin S."/>
            <person name="Spain J.C."/>
            <person name="Zhou N.-Y."/>
        </authorList>
    </citation>
    <scope>NUCLEOTIDE SEQUENCE [LARGE SCALE GENOMIC DNA]</scope>
    <source>
        <strain evidence="9 10">NEAU-NG30</strain>
    </source>
</reference>
<dbReference type="RefSeq" id="WP_348956609.1">
    <property type="nucleotide sequence ID" value="NZ_JBDZYD010000020.1"/>
</dbReference>
<dbReference type="SUPFAM" id="SSF50129">
    <property type="entry name" value="GroES-like"/>
    <property type="match status" value="1"/>
</dbReference>
<dbReference type="Pfam" id="PF08240">
    <property type="entry name" value="ADH_N"/>
    <property type="match status" value="1"/>
</dbReference>
<dbReference type="InterPro" id="IPR013154">
    <property type="entry name" value="ADH-like_N"/>
</dbReference>
<evidence type="ECO:0000256" key="1">
    <source>
        <dbReference type="ARBA" id="ARBA00001947"/>
    </source>
</evidence>
<dbReference type="Gene3D" id="3.90.180.10">
    <property type="entry name" value="Medium-chain alcohol dehydrogenases, catalytic domain"/>
    <property type="match status" value="1"/>
</dbReference>
<evidence type="ECO:0000256" key="5">
    <source>
        <dbReference type="ARBA" id="ARBA00023002"/>
    </source>
</evidence>
<keyword evidence="10" id="KW-1185">Reference proteome</keyword>
<protein>
    <submittedName>
        <fullName evidence="9">Glucose 1-dehydrogenase</fullName>
    </submittedName>
</protein>
<evidence type="ECO:0000259" key="8">
    <source>
        <dbReference type="Pfam" id="PF16912"/>
    </source>
</evidence>
<evidence type="ECO:0000256" key="3">
    <source>
        <dbReference type="ARBA" id="ARBA00022723"/>
    </source>
</evidence>
<dbReference type="CDD" id="cd08230">
    <property type="entry name" value="glucose_DH"/>
    <property type="match status" value="1"/>
</dbReference>
<dbReference type="SUPFAM" id="SSF51735">
    <property type="entry name" value="NAD(P)-binding Rossmann-fold domains"/>
    <property type="match status" value="1"/>
</dbReference>
<dbReference type="EMBL" id="JBDZYD010000020">
    <property type="protein sequence ID" value="MEQ0565518.1"/>
    <property type="molecule type" value="Genomic_DNA"/>
</dbReference>
<dbReference type="PANTHER" id="PTHR43350:SF19">
    <property type="entry name" value="D-GULOSIDE 3-DEHYDROGENASE"/>
    <property type="match status" value="1"/>
</dbReference>
<keyword evidence="3" id="KW-0479">Metal-binding</keyword>
<evidence type="ECO:0000313" key="9">
    <source>
        <dbReference type="EMBL" id="MEQ0565518.1"/>
    </source>
</evidence>
<name>A0ABV0LT77_9PSEU</name>
<organism evidence="9 10">
    <name type="scientific">Amycolatopsis melonis</name>
    <dbReference type="NCBI Taxonomy" id="3156488"/>
    <lineage>
        <taxon>Bacteria</taxon>
        <taxon>Bacillati</taxon>
        <taxon>Actinomycetota</taxon>
        <taxon>Actinomycetes</taxon>
        <taxon>Pseudonocardiales</taxon>
        <taxon>Pseudonocardiaceae</taxon>
        <taxon>Amycolatopsis</taxon>
    </lineage>
</organism>
<dbReference type="Proteomes" id="UP001440984">
    <property type="component" value="Unassembled WGS sequence"/>
</dbReference>
<proteinExistence type="inferred from homology"/>
<dbReference type="Gene3D" id="3.40.50.720">
    <property type="entry name" value="NAD(P)-binding Rossmann-like Domain"/>
    <property type="match status" value="1"/>
</dbReference>
<comment type="cofactor">
    <cofactor evidence="1">
        <name>Zn(2+)</name>
        <dbReference type="ChEBI" id="CHEBI:29105"/>
    </cofactor>
</comment>
<dbReference type="InterPro" id="IPR036291">
    <property type="entry name" value="NAD(P)-bd_dom_sf"/>
</dbReference>
<dbReference type="PANTHER" id="PTHR43350">
    <property type="entry name" value="NAD-DEPENDENT ALCOHOL DEHYDROGENASE"/>
    <property type="match status" value="1"/>
</dbReference>
<evidence type="ECO:0000313" key="10">
    <source>
        <dbReference type="Proteomes" id="UP001440984"/>
    </source>
</evidence>
<comment type="caution">
    <text evidence="9">The sequence shown here is derived from an EMBL/GenBank/DDBJ whole genome shotgun (WGS) entry which is preliminary data.</text>
</comment>
<accession>A0ABV0LT77</accession>
<dbReference type="Pfam" id="PF16912">
    <property type="entry name" value="Glu_dehyd_C"/>
    <property type="match status" value="1"/>
</dbReference>
<dbReference type="InterPro" id="IPR031640">
    <property type="entry name" value="Glu_dehyd_C"/>
</dbReference>
<evidence type="ECO:0000256" key="2">
    <source>
        <dbReference type="ARBA" id="ARBA00008072"/>
    </source>
</evidence>
<keyword evidence="4" id="KW-0862">Zinc</keyword>
<evidence type="ECO:0000256" key="4">
    <source>
        <dbReference type="ARBA" id="ARBA00022833"/>
    </source>
</evidence>
<gene>
    <name evidence="9" type="ORF">ABJI51_41120</name>
</gene>
<sequence length="349" mass="37062">MRALTVVPQRQGSLRDDTLPDPAPAPGELLVRGLALGVCGTDKEIARGEYGWAPPGRDRLVLGHESLGEVITPSGGFAQGDLVVGVVRRPDPQPCGACAAGEFDMCRNGRYTERGIKEIDGYGSELWTVEPDYAVRLDPGLRRVGMLLEPTTVVAKAWEQIQRVGERAWFEPRRVLVTGAGPIGLLAALLGVQRGLDVHVLDRVTGGPKPGLAESLGATYHHDPVEKVLPALEPDIVVEATGVGSLVFEAMAGTAAYGIVCLTGVSPTGRTLTVDAGGINRELVLENDVVLGSVNANLRHYHAAADALARADRGWLERLVTRRVPLEKAAEAFEAGEDDVKVVITLSGD</sequence>
<evidence type="ECO:0000259" key="7">
    <source>
        <dbReference type="Pfam" id="PF08240"/>
    </source>
</evidence>
<evidence type="ECO:0000256" key="6">
    <source>
        <dbReference type="SAM" id="MobiDB-lite"/>
    </source>
</evidence>
<feature type="domain" description="Glucose dehydrogenase C-terminal" evidence="8">
    <location>
        <begin position="143"/>
        <end position="346"/>
    </location>
</feature>
<feature type="region of interest" description="Disordered" evidence="6">
    <location>
        <begin position="1"/>
        <end position="25"/>
    </location>
</feature>